<dbReference type="VEuPathDB" id="FungiDB:AMAG_11945"/>
<dbReference type="AlphaFoldDB" id="A0A0L0SYV6"/>
<accession>A0A0L0SYV6</accession>
<feature type="compositionally biased region" description="Basic and acidic residues" evidence="1">
    <location>
        <begin position="21"/>
        <end position="36"/>
    </location>
</feature>
<dbReference type="OrthoDB" id="5589151at2759"/>
<evidence type="ECO:0000256" key="1">
    <source>
        <dbReference type="SAM" id="MobiDB-lite"/>
    </source>
</evidence>
<dbReference type="Proteomes" id="UP000054350">
    <property type="component" value="Unassembled WGS sequence"/>
</dbReference>
<dbReference type="EMBL" id="GG745353">
    <property type="protein sequence ID" value="KNE67484.1"/>
    <property type="molecule type" value="Genomic_DNA"/>
</dbReference>
<sequence>MSTSTAPPATPSSRPSASAGPRRDSRPSSHCGDRPKFTPRGGSHASSRGGARGGGHSDRPYQQLRRTNDPHGIVKRRVEQVIVYSSAAYEHHTFMAIVHAQHLLATSFKVRRNAANAQAERALKLARRKRAPTHIRFDDEGHGEATDVDMDDSAALKPRERRRRELAKTKRVSMRAMIWPLPGAEEAEGGTEAELAAWDTEAQAELVQMQGDVLDQLLAPIAPSKSRASAPPTRTEPQSKTGVVVAPALRLFSHDPRPVARVGLSEFPRYNAYVNAINASHRAQRHAAAVEVVDKVPDVAPEVDGDLDGQAQARRVRDKVVKLRTSDGTVVAGAQYLPTRVVNGPRGGRL</sequence>
<name>A0A0L0SYV6_ALLM3</name>
<gene>
    <name evidence="2" type="ORF">AMAG_11945</name>
</gene>
<organism evidence="2 3">
    <name type="scientific">Allomyces macrogynus (strain ATCC 38327)</name>
    <name type="common">Allomyces javanicus var. macrogynus</name>
    <dbReference type="NCBI Taxonomy" id="578462"/>
    <lineage>
        <taxon>Eukaryota</taxon>
        <taxon>Fungi</taxon>
        <taxon>Fungi incertae sedis</taxon>
        <taxon>Blastocladiomycota</taxon>
        <taxon>Blastocladiomycetes</taxon>
        <taxon>Blastocladiales</taxon>
        <taxon>Blastocladiaceae</taxon>
        <taxon>Allomyces</taxon>
    </lineage>
</organism>
<evidence type="ECO:0000313" key="3">
    <source>
        <dbReference type="Proteomes" id="UP000054350"/>
    </source>
</evidence>
<protein>
    <submittedName>
        <fullName evidence="2">Uncharacterized protein</fullName>
    </submittedName>
</protein>
<feature type="region of interest" description="Disordered" evidence="1">
    <location>
        <begin position="137"/>
        <end position="167"/>
    </location>
</feature>
<feature type="compositionally biased region" description="Low complexity" evidence="1">
    <location>
        <begin position="40"/>
        <end position="49"/>
    </location>
</feature>
<evidence type="ECO:0000313" key="2">
    <source>
        <dbReference type="EMBL" id="KNE67484.1"/>
    </source>
</evidence>
<feature type="region of interest" description="Disordered" evidence="1">
    <location>
        <begin position="1"/>
        <end position="72"/>
    </location>
</feature>
<keyword evidence="3" id="KW-1185">Reference proteome</keyword>
<reference evidence="2 3" key="1">
    <citation type="submission" date="2009-11" db="EMBL/GenBank/DDBJ databases">
        <title>Annotation of Allomyces macrogynus ATCC 38327.</title>
        <authorList>
            <consortium name="The Broad Institute Genome Sequencing Platform"/>
            <person name="Russ C."/>
            <person name="Cuomo C."/>
            <person name="Burger G."/>
            <person name="Gray M.W."/>
            <person name="Holland P.W.H."/>
            <person name="King N."/>
            <person name="Lang F.B.F."/>
            <person name="Roger A.J."/>
            <person name="Ruiz-Trillo I."/>
            <person name="Young S.K."/>
            <person name="Zeng Q."/>
            <person name="Gargeya S."/>
            <person name="Fitzgerald M."/>
            <person name="Haas B."/>
            <person name="Abouelleil A."/>
            <person name="Alvarado L."/>
            <person name="Arachchi H.M."/>
            <person name="Berlin A."/>
            <person name="Chapman S.B."/>
            <person name="Gearin G."/>
            <person name="Goldberg J."/>
            <person name="Griggs A."/>
            <person name="Gujja S."/>
            <person name="Hansen M."/>
            <person name="Heiman D."/>
            <person name="Howarth C."/>
            <person name="Larimer J."/>
            <person name="Lui A."/>
            <person name="MacDonald P.J.P."/>
            <person name="McCowen C."/>
            <person name="Montmayeur A."/>
            <person name="Murphy C."/>
            <person name="Neiman D."/>
            <person name="Pearson M."/>
            <person name="Priest M."/>
            <person name="Roberts A."/>
            <person name="Saif S."/>
            <person name="Shea T."/>
            <person name="Sisk P."/>
            <person name="Stolte C."/>
            <person name="Sykes S."/>
            <person name="Wortman J."/>
            <person name="Nusbaum C."/>
            <person name="Birren B."/>
        </authorList>
    </citation>
    <scope>NUCLEOTIDE SEQUENCE [LARGE SCALE GENOMIC DNA]</scope>
    <source>
        <strain evidence="2 3">ATCC 38327</strain>
    </source>
</reference>
<reference evidence="3" key="2">
    <citation type="submission" date="2009-11" db="EMBL/GenBank/DDBJ databases">
        <title>The Genome Sequence of Allomyces macrogynus strain ATCC 38327.</title>
        <authorList>
            <consortium name="The Broad Institute Genome Sequencing Platform"/>
            <person name="Russ C."/>
            <person name="Cuomo C."/>
            <person name="Shea T."/>
            <person name="Young S.K."/>
            <person name="Zeng Q."/>
            <person name="Koehrsen M."/>
            <person name="Haas B."/>
            <person name="Borodovsky M."/>
            <person name="Guigo R."/>
            <person name="Alvarado L."/>
            <person name="Berlin A."/>
            <person name="Borenstein D."/>
            <person name="Chen Z."/>
            <person name="Engels R."/>
            <person name="Freedman E."/>
            <person name="Gellesch M."/>
            <person name="Goldberg J."/>
            <person name="Griggs A."/>
            <person name="Gujja S."/>
            <person name="Heiman D."/>
            <person name="Hepburn T."/>
            <person name="Howarth C."/>
            <person name="Jen D."/>
            <person name="Larson L."/>
            <person name="Lewis B."/>
            <person name="Mehta T."/>
            <person name="Park D."/>
            <person name="Pearson M."/>
            <person name="Roberts A."/>
            <person name="Saif S."/>
            <person name="Shenoy N."/>
            <person name="Sisk P."/>
            <person name="Stolte C."/>
            <person name="Sykes S."/>
            <person name="Walk T."/>
            <person name="White J."/>
            <person name="Yandava C."/>
            <person name="Burger G."/>
            <person name="Gray M.W."/>
            <person name="Holland P.W.H."/>
            <person name="King N."/>
            <person name="Lang F.B.F."/>
            <person name="Roger A.J."/>
            <person name="Ruiz-Trillo I."/>
            <person name="Lander E."/>
            <person name="Nusbaum C."/>
        </authorList>
    </citation>
    <scope>NUCLEOTIDE SEQUENCE [LARGE SCALE GENOMIC DNA]</scope>
    <source>
        <strain evidence="3">ATCC 38327</strain>
    </source>
</reference>
<feature type="compositionally biased region" description="Low complexity" evidence="1">
    <location>
        <begin position="1"/>
        <end position="20"/>
    </location>
</feature>
<proteinExistence type="predicted"/>